<keyword evidence="2" id="KW-1185">Reference proteome</keyword>
<proteinExistence type="predicted"/>
<dbReference type="EMBL" id="JQ513383">
    <property type="protein sequence ID" value="AFA44658.1"/>
    <property type="molecule type" value="Genomic_DNA"/>
</dbReference>
<sequence>MRYKIYKSDLLVVAEYICDDMFNMFKNEHDFILNLSTKKFKLNYYGSYELSEHYSIDLNDCTQMQDDELFQYSLIFYFNLLSLKDIVSLQKEMLTIQDDTYGTKEINFIDF</sequence>
<dbReference type="Proteomes" id="UP000007524">
    <property type="component" value="Segment"/>
</dbReference>
<name>H6X4J2_9CAUD</name>
<protein>
    <submittedName>
        <fullName evidence="1">Uncharacterized protein</fullName>
    </submittedName>
</protein>
<dbReference type="KEGG" id="vg:14012973"/>
<reference evidence="1 2" key="1">
    <citation type="journal article" date="2012" name="J. Virol.">
        <title>Genome of Klebsiella sp.-Infecting Bacteriophage vB_KleM_RaK2.</title>
        <authorList>
            <person name="Simoliunas E."/>
            <person name="Kaliniene L."/>
            <person name="Truncaite L."/>
            <person name="Klausa V."/>
            <person name="Zajanckauskaite A."/>
            <person name="Meskys R."/>
        </authorList>
    </citation>
    <scope>NUCLEOTIDE SEQUENCE [LARGE SCALE GENOMIC DNA]</scope>
</reference>
<gene>
    <name evidence="1" type="ORF">RaK2_00385</name>
</gene>
<organism evidence="1 2">
    <name type="scientific">Klebsiella phage vB_KleM_RaK2</name>
    <dbReference type="NCBI Taxonomy" id="1147094"/>
    <lineage>
        <taxon>Viruses</taxon>
        <taxon>Duplodnaviria</taxon>
        <taxon>Heunggongvirae</taxon>
        <taxon>Uroviricota</taxon>
        <taxon>Caudoviricetes</taxon>
        <taxon>Alcyoneusvirus</taxon>
        <taxon>Alcyoneusvirus RaK2</taxon>
    </lineage>
</organism>
<dbReference type="RefSeq" id="YP_007007540.1">
    <property type="nucleotide sequence ID" value="NC_019526.1"/>
</dbReference>
<dbReference type="GeneID" id="14012973"/>
<accession>H6X4J2</accession>
<evidence type="ECO:0000313" key="2">
    <source>
        <dbReference type="Proteomes" id="UP000007524"/>
    </source>
</evidence>
<evidence type="ECO:0000313" key="1">
    <source>
        <dbReference type="EMBL" id="AFA44658.1"/>
    </source>
</evidence>